<sequence>MDPPLFFLLLITEHNQTNQYIHISNSKMIWTESRDYCKQHYTDLASVKNQTEWEKVKNILFINKVWIGLRKVPRVWVWSNQSVNSYTGDQNATYPFICYDDELVLVQENKTWSDAVSYCREHGWELVSVLNQNIQDWVQHRAQNASSPFVWLGLRYSCALGFWFWVSGNDSCYQNWAGGQNHNTASEQARITGAMNRTGGQWVSQPENETYNFICSRSHDELVLVQENKTWSDAVSHCREHGWELVSVLNQNIQDLVQHRAQNASSPFVWLGLRYSCALGFWFWVNEKDSSYQNWAGRQNDNTASGQARITGAMNRTGGHWVSQPENETYNFICSRSHDY</sequence>
<evidence type="ECO:0000313" key="1">
    <source>
        <dbReference type="EMBL" id="KAJ7997485.1"/>
    </source>
</evidence>
<name>A0ACC2G1T0_DALPE</name>
<accession>A0ACC2G1T0</accession>
<evidence type="ECO:0000313" key="2">
    <source>
        <dbReference type="Proteomes" id="UP001157502"/>
    </source>
</evidence>
<keyword evidence="2" id="KW-1185">Reference proteome</keyword>
<dbReference type="EMBL" id="CM055746">
    <property type="protein sequence ID" value="KAJ7997485.1"/>
    <property type="molecule type" value="Genomic_DNA"/>
</dbReference>
<reference evidence="1" key="1">
    <citation type="submission" date="2021-05" db="EMBL/GenBank/DDBJ databases">
        <authorList>
            <person name="Pan Q."/>
            <person name="Jouanno E."/>
            <person name="Zahm M."/>
            <person name="Klopp C."/>
            <person name="Cabau C."/>
            <person name="Louis A."/>
            <person name="Berthelot C."/>
            <person name="Parey E."/>
            <person name="Roest Crollius H."/>
            <person name="Montfort J."/>
            <person name="Robinson-Rechavi M."/>
            <person name="Bouchez O."/>
            <person name="Lampietro C."/>
            <person name="Lopez Roques C."/>
            <person name="Donnadieu C."/>
            <person name="Postlethwait J."/>
            <person name="Bobe J."/>
            <person name="Dillon D."/>
            <person name="Chandos A."/>
            <person name="von Hippel F."/>
            <person name="Guiguen Y."/>
        </authorList>
    </citation>
    <scope>NUCLEOTIDE SEQUENCE</scope>
    <source>
        <strain evidence="1">YG-Jan2019</strain>
    </source>
</reference>
<comment type="caution">
    <text evidence="1">The sequence shown here is derived from an EMBL/GenBank/DDBJ whole genome shotgun (WGS) entry which is preliminary data.</text>
</comment>
<protein>
    <submittedName>
        <fullName evidence="1">Uncharacterized protein</fullName>
    </submittedName>
</protein>
<organism evidence="1 2">
    <name type="scientific">Dallia pectoralis</name>
    <name type="common">Alaska blackfish</name>
    <dbReference type="NCBI Taxonomy" id="75939"/>
    <lineage>
        <taxon>Eukaryota</taxon>
        <taxon>Metazoa</taxon>
        <taxon>Chordata</taxon>
        <taxon>Craniata</taxon>
        <taxon>Vertebrata</taxon>
        <taxon>Euteleostomi</taxon>
        <taxon>Actinopterygii</taxon>
        <taxon>Neopterygii</taxon>
        <taxon>Teleostei</taxon>
        <taxon>Protacanthopterygii</taxon>
        <taxon>Esociformes</taxon>
        <taxon>Umbridae</taxon>
        <taxon>Dallia</taxon>
    </lineage>
</organism>
<gene>
    <name evidence="1" type="ORF">DPEC_G00229510</name>
</gene>
<dbReference type="Proteomes" id="UP001157502">
    <property type="component" value="Chromosome 19"/>
</dbReference>
<proteinExistence type="predicted"/>